<dbReference type="InterPro" id="IPR029063">
    <property type="entry name" value="SAM-dependent_MTases_sf"/>
</dbReference>
<proteinExistence type="inferred from homology"/>
<sequence length="246" mass="26629">MMAGKVLVNDQLLDKPGMLVPREAHLRVRGRSRYASRAGYKLEAALDAFAIEVAGQVALDCGASTGGFTDCLLQQGVTLVYAVDVGYGQLLGRLRVDPRVRNLERTNLSDLTLDTLSPAPTLITLDLSYLSLTKALPVATTLLAPEGEILVLVKPLFEVESHDVRRTGHIDDVTLLVEALQQVLEAGRTCGLSLQGIVKLALKPRHGVHEFFASFARRPGALNWQYDEHTLLAIIQGPGVGEAQAE</sequence>
<dbReference type="EMBL" id="BNJJ01000003">
    <property type="protein sequence ID" value="GHO83112.1"/>
    <property type="molecule type" value="Genomic_DNA"/>
</dbReference>
<dbReference type="PANTHER" id="PTHR32319:SF0">
    <property type="entry name" value="BACTERIAL HEMOLYSIN-LIKE PROTEIN"/>
    <property type="match status" value="1"/>
</dbReference>
<protein>
    <submittedName>
        <fullName evidence="5">TlyA family rRNA (Cytidine-2'-O)-methyltransferase</fullName>
    </submittedName>
</protein>
<evidence type="ECO:0000256" key="2">
    <source>
        <dbReference type="ARBA" id="ARBA00029460"/>
    </source>
</evidence>
<dbReference type="NCBIfam" id="TIGR00478">
    <property type="entry name" value="tly"/>
    <property type="match status" value="1"/>
</dbReference>
<evidence type="ECO:0000313" key="5">
    <source>
        <dbReference type="EMBL" id="GHO83112.1"/>
    </source>
</evidence>
<gene>
    <name evidence="5" type="ORF">KSZ_11180</name>
</gene>
<dbReference type="InterPro" id="IPR004538">
    <property type="entry name" value="Hemolysin_A/TlyA"/>
</dbReference>
<keyword evidence="6" id="KW-1185">Reference proteome</keyword>
<dbReference type="PANTHER" id="PTHR32319">
    <property type="entry name" value="BACTERIAL HEMOLYSIN-LIKE PROTEIN"/>
    <property type="match status" value="1"/>
</dbReference>
<evidence type="ECO:0000313" key="6">
    <source>
        <dbReference type="Proteomes" id="UP000635565"/>
    </source>
</evidence>
<feature type="domain" description="Ribosomal RNA methyltransferase FtsJ" evidence="4">
    <location>
        <begin position="34"/>
        <end position="214"/>
    </location>
</feature>
<dbReference type="Proteomes" id="UP000635565">
    <property type="component" value="Unassembled WGS sequence"/>
</dbReference>
<keyword evidence="1 3" id="KW-0694">RNA-binding</keyword>
<dbReference type="InterPro" id="IPR002877">
    <property type="entry name" value="RNA_MeTrfase_FtsJ_dom"/>
</dbReference>
<organism evidence="5 6">
    <name type="scientific">Dictyobacter formicarum</name>
    <dbReference type="NCBI Taxonomy" id="2778368"/>
    <lineage>
        <taxon>Bacteria</taxon>
        <taxon>Bacillati</taxon>
        <taxon>Chloroflexota</taxon>
        <taxon>Ktedonobacteria</taxon>
        <taxon>Ktedonobacterales</taxon>
        <taxon>Dictyobacteraceae</taxon>
        <taxon>Dictyobacter</taxon>
    </lineage>
</organism>
<dbReference type="Gene3D" id="3.10.290.10">
    <property type="entry name" value="RNA-binding S4 domain"/>
    <property type="match status" value="1"/>
</dbReference>
<dbReference type="SUPFAM" id="SSF53335">
    <property type="entry name" value="S-adenosyl-L-methionine-dependent methyltransferases"/>
    <property type="match status" value="1"/>
</dbReference>
<dbReference type="Pfam" id="PF01728">
    <property type="entry name" value="FtsJ"/>
    <property type="match status" value="1"/>
</dbReference>
<evidence type="ECO:0000256" key="1">
    <source>
        <dbReference type="ARBA" id="ARBA00022884"/>
    </source>
</evidence>
<dbReference type="InterPro" id="IPR047048">
    <property type="entry name" value="TlyA"/>
</dbReference>
<comment type="similarity">
    <text evidence="2">Belongs to the TlyA family.</text>
</comment>
<dbReference type="PROSITE" id="PS50889">
    <property type="entry name" value="S4"/>
    <property type="match status" value="1"/>
</dbReference>
<comment type="caution">
    <text evidence="5">The sequence shown here is derived from an EMBL/GenBank/DDBJ whole genome shotgun (WGS) entry which is preliminary data.</text>
</comment>
<dbReference type="Gene3D" id="3.40.50.150">
    <property type="entry name" value="Vaccinia Virus protein VP39"/>
    <property type="match status" value="1"/>
</dbReference>
<dbReference type="InterPro" id="IPR036986">
    <property type="entry name" value="S4_RNA-bd_sf"/>
</dbReference>
<evidence type="ECO:0000256" key="3">
    <source>
        <dbReference type="PROSITE-ProRule" id="PRU00182"/>
    </source>
</evidence>
<reference evidence="5 6" key="1">
    <citation type="journal article" date="2021" name="Int. J. Syst. Evol. Microbiol.">
        <title>Reticulibacter mediterranei gen. nov., sp. nov., within the new family Reticulibacteraceae fam. nov., and Ktedonospora formicarum gen. nov., sp. nov., Ktedonobacter robiniae sp. nov., Dictyobacter formicarum sp. nov. and Dictyobacter arantiisoli sp. nov., belonging to the class Ktedonobacteria.</title>
        <authorList>
            <person name="Yabe S."/>
            <person name="Zheng Y."/>
            <person name="Wang C.M."/>
            <person name="Sakai Y."/>
            <person name="Abe K."/>
            <person name="Yokota A."/>
            <person name="Donadio S."/>
            <person name="Cavaletti L."/>
            <person name="Monciardini P."/>
        </authorList>
    </citation>
    <scope>NUCLEOTIDE SEQUENCE [LARGE SCALE GENOMIC DNA]</scope>
    <source>
        <strain evidence="5 6">SOSP1-9</strain>
    </source>
</reference>
<accession>A0ABQ3VAD9</accession>
<name>A0ABQ3VAD9_9CHLR</name>
<evidence type="ECO:0000259" key="4">
    <source>
        <dbReference type="Pfam" id="PF01728"/>
    </source>
</evidence>